<name>A0ABR1SKH5_9PEZI</name>
<keyword evidence="2" id="KW-1185">Reference proteome</keyword>
<dbReference type="Proteomes" id="UP001444661">
    <property type="component" value="Unassembled WGS sequence"/>
</dbReference>
<comment type="caution">
    <text evidence="1">The sequence shown here is derived from an EMBL/GenBank/DDBJ whole genome shotgun (WGS) entry which is preliminary data.</text>
</comment>
<evidence type="ECO:0000313" key="1">
    <source>
        <dbReference type="EMBL" id="KAK8034827.1"/>
    </source>
</evidence>
<gene>
    <name evidence="1" type="ORF">PG993_009822</name>
</gene>
<organism evidence="1 2">
    <name type="scientific">Apiospora rasikravindrae</name>
    <dbReference type="NCBI Taxonomy" id="990691"/>
    <lineage>
        <taxon>Eukaryota</taxon>
        <taxon>Fungi</taxon>
        <taxon>Dikarya</taxon>
        <taxon>Ascomycota</taxon>
        <taxon>Pezizomycotina</taxon>
        <taxon>Sordariomycetes</taxon>
        <taxon>Xylariomycetidae</taxon>
        <taxon>Amphisphaeriales</taxon>
        <taxon>Apiosporaceae</taxon>
        <taxon>Apiospora</taxon>
    </lineage>
</organism>
<protein>
    <submittedName>
        <fullName evidence="1">Uncharacterized protein</fullName>
    </submittedName>
</protein>
<evidence type="ECO:0000313" key="2">
    <source>
        <dbReference type="Proteomes" id="UP001444661"/>
    </source>
</evidence>
<proteinExistence type="predicted"/>
<reference evidence="1 2" key="1">
    <citation type="submission" date="2023-01" db="EMBL/GenBank/DDBJ databases">
        <title>Analysis of 21 Apiospora genomes using comparative genomics revels a genus with tremendous synthesis potential of carbohydrate active enzymes and secondary metabolites.</title>
        <authorList>
            <person name="Sorensen T."/>
        </authorList>
    </citation>
    <scope>NUCLEOTIDE SEQUENCE [LARGE SCALE GENOMIC DNA]</scope>
    <source>
        <strain evidence="1 2">CBS 33761</strain>
    </source>
</reference>
<accession>A0ABR1SKH5</accession>
<dbReference type="EMBL" id="JAQQWK010000009">
    <property type="protein sequence ID" value="KAK8034827.1"/>
    <property type="molecule type" value="Genomic_DNA"/>
</dbReference>
<sequence length="384" mass="43501">MAGNRLSEEDQQHVQDELMRLSTLLDQTVVQLKNEFKSRDEQQAKHAEELATANRNLTSMSDHIITLQQFRSYLVTDSAKEAFDLCVGGLRYWLANHIHPVLDDKDSAQKALGIAKTNPISGSIFSRVLQDDRKLQFAAQLEDLDVNIVEAGIYSWLARVIYGTGLGPVSPDAFRVLEQMEQTLKGDPLYAQETWKAKIYHAWINTPQYKADREKYALKLATDLATGMSMFLINPGDFDAWVSSLHKGIVGPNLALKEEIMGSIQDFQLEFITDPLIEDQTVTKGKLNFQSEMFHDITSDQKILQPGKLDSTTPIRILSAYCPCFYTRLVVDGDVWTEPQIISKQERLVALKEDYEQFVSKRSAEAPGFWAQFVREIMDESPSS</sequence>